<evidence type="ECO:0000256" key="2">
    <source>
        <dbReference type="ARBA" id="ARBA00005695"/>
    </source>
</evidence>
<dbReference type="PANTHER" id="PTHR30290:SF10">
    <property type="entry name" value="PERIPLASMIC OLIGOPEPTIDE-BINDING PROTEIN-RELATED"/>
    <property type="match status" value="1"/>
</dbReference>
<evidence type="ECO:0000256" key="1">
    <source>
        <dbReference type="ARBA" id="ARBA00004196"/>
    </source>
</evidence>
<reference evidence="6 7" key="1">
    <citation type="journal article" date="2015" name="Genome Announc.">
        <title>Expanding the biotechnology potential of lactobacilli through comparative genomics of 213 strains and associated genera.</title>
        <authorList>
            <person name="Sun Z."/>
            <person name="Harris H.M."/>
            <person name="McCann A."/>
            <person name="Guo C."/>
            <person name="Argimon S."/>
            <person name="Zhang W."/>
            <person name="Yang X."/>
            <person name="Jeffery I.B."/>
            <person name="Cooney J.C."/>
            <person name="Kagawa T.F."/>
            <person name="Liu W."/>
            <person name="Song Y."/>
            <person name="Salvetti E."/>
            <person name="Wrobel A."/>
            <person name="Rasinkangas P."/>
            <person name="Parkhill J."/>
            <person name="Rea M.C."/>
            <person name="O'Sullivan O."/>
            <person name="Ritari J."/>
            <person name="Douillard F.P."/>
            <person name="Paul Ross R."/>
            <person name="Yang R."/>
            <person name="Briner A.E."/>
            <person name="Felis G.E."/>
            <person name="de Vos W.M."/>
            <person name="Barrangou R."/>
            <person name="Klaenhammer T.R."/>
            <person name="Caufield P.W."/>
            <person name="Cui Y."/>
            <person name="Zhang H."/>
            <person name="O'Toole P.W."/>
        </authorList>
    </citation>
    <scope>NUCLEOTIDE SEQUENCE [LARGE SCALE GENOMIC DNA]</scope>
    <source>
        <strain evidence="6 7">DSM 15833</strain>
    </source>
</reference>
<sequence length="155" mass="17459">MLSYDDVVTKNVTEYLQSQLETNLPGLTVELNNIPKATAIQRYMDGEFDFGLLGWGADYADPTTFLNLLTVDGSGNYGKWDNQEFNNLMNVEKTTNVNNESKRWDDLVKAANVVNDTAVISPLYQPTLATMVKSKVQNVGYDNFGHFIFRDMSVK</sequence>
<feature type="domain" description="Solute-binding protein family 5" evidence="5">
    <location>
        <begin position="3"/>
        <end position="73"/>
    </location>
</feature>
<evidence type="ECO:0000259" key="5">
    <source>
        <dbReference type="Pfam" id="PF00496"/>
    </source>
</evidence>
<dbReference type="EMBL" id="AZFH01000055">
    <property type="protein sequence ID" value="KRL80568.1"/>
    <property type="molecule type" value="Genomic_DNA"/>
</dbReference>
<name>A0A0R1TQ98_9LACO</name>
<dbReference type="RefSeq" id="WP_025021478.1">
    <property type="nucleotide sequence ID" value="NZ_AZFH01000055.1"/>
</dbReference>
<protein>
    <recommendedName>
        <fullName evidence="5">Solute-binding protein family 5 domain-containing protein</fullName>
    </recommendedName>
</protein>
<evidence type="ECO:0000313" key="7">
    <source>
        <dbReference type="Proteomes" id="UP000051048"/>
    </source>
</evidence>
<dbReference type="SUPFAM" id="SSF53850">
    <property type="entry name" value="Periplasmic binding protein-like II"/>
    <property type="match status" value="1"/>
</dbReference>
<dbReference type="Proteomes" id="UP000051048">
    <property type="component" value="Unassembled WGS sequence"/>
</dbReference>
<dbReference type="Gene3D" id="3.10.105.10">
    <property type="entry name" value="Dipeptide-binding Protein, Domain 3"/>
    <property type="match status" value="1"/>
</dbReference>
<comment type="caution">
    <text evidence="6">The sequence shown here is derived from an EMBL/GenBank/DDBJ whole genome shotgun (WGS) entry which is preliminary data.</text>
</comment>
<keyword evidence="4" id="KW-0732">Signal</keyword>
<comment type="similarity">
    <text evidence="2">Belongs to the bacterial solute-binding protein 5 family.</text>
</comment>
<organism evidence="6 7">
    <name type="scientific">Ligilactobacillus equi DSM 15833 = JCM 10991</name>
    <dbReference type="NCBI Taxonomy" id="1423740"/>
    <lineage>
        <taxon>Bacteria</taxon>
        <taxon>Bacillati</taxon>
        <taxon>Bacillota</taxon>
        <taxon>Bacilli</taxon>
        <taxon>Lactobacillales</taxon>
        <taxon>Lactobacillaceae</taxon>
        <taxon>Ligilactobacillus</taxon>
    </lineage>
</organism>
<dbReference type="GO" id="GO:0015833">
    <property type="term" value="P:peptide transport"/>
    <property type="evidence" value="ECO:0007669"/>
    <property type="project" value="TreeGrafter"/>
</dbReference>
<dbReference type="OrthoDB" id="403896at2"/>
<dbReference type="InterPro" id="IPR039424">
    <property type="entry name" value="SBP_5"/>
</dbReference>
<keyword evidence="3" id="KW-0813">Transport</keyword>
<gene>
    <name evidence="6" type="ORF">FC36_GL002129</name>
</gene>
<dbReference type="GO" id="GO:1904680">
    <property type="term" value="F:peptide transmembrane transporter activity"/>
    <property type="evidence" value="ECO:0007669"/>
    <property type="project" value="TreeGrafter"/>
</dbReference>
<accession>A0A0R1TQ98</accession>
<dbReference type="PATRIC" id="fig|1423740.3.peg.2312"/>
<dbReference type="AlphaFoldDB" id="A0A0R1TQ98"/>
<dbReference type="PANTHER" id="PTHR30290">
    <property type="entry name" value="PERIPLASMIC BINDING COMPONENT OF ABC TRANSPORTER"/>
    <property type="match status" value="1"/>
</dbReference>
<evidence type="ECO:0000313" key="6">
    <source>
        <dbReference type="EMBL" id="KRL80568.1"/>
    </source>
</evidence>
<dbReference type="STRING" id="1423740.FC36_GL002129"/>
<dbReference type="Pfam" id="PF00496">
    <property type="entry name" value="SBP_bac_5"/>
    <property type="match status" value="1"/>
</dbReference>
<dbReference type="InterPro" id="IPR000914">
    <property type="entry name" value="SBP_5_dom"/>
</dbReference>
<evidence type="ECO:0000256" key="4">
    <source>
        <dbReference type="ARBA" id="ARBA00022729"/>
    </source>
</evidence>
<proteinExistence type="inferred from homology"/>
<dbReference type="Gene3D" id="3.40.190.10">
    <property type="entry name" value="Periplasmic binding protein-like II"/>
    <property type="match status" value="1"/>
</dbReference>
<dbReference type="GO" id="GO:0030313">
    <property type="term" value="C:cell envelope"/>
    <property type="evidence" value="ECO:0007669"/>
    <property type="project" value="UniProtKB-SubCell"/>
</dbReference>
<evidence type="ECO:0000256" key="3">
    <source>
        <dbReference type="ARBA" id="ARBA00022448"/>
    </source>
</evidence>
<comment type="subcellular location">
    <subcellularLocation>
        <location evidence="1">Cell envelope</location>
    </subcellularLocation>
</comment>